<dbReference type="Gene3D" id="1.10.10.10">
    <property type="entry name" value="Winged helix-like DNA-binding domain superfamily/Winged helix DNA-binding domain"/>
    <property type="match status" value="1"/>
</dbReference>
<dbReference type="PRINTS" id="PR00035">
    <property type="entry name" value="HTHGNTR"/>
</dbReference>
<sequence length="260" mass="29292">MPTKASIPPNPLLPSETAPRHQNLARTLASEIESGRYPVGSKLPREMDLCTQFGAGRHTVRMALDRLVRAGLIKRTPRLGTLVIATKPRRGYQLSVSQISDLTQFSANTQMEVLERTVQTVTDKANDCLAAYQGQQWLFVSGLRHSSDYDVPISYHEVWVHPDYRSIAGVQGRIKQSIFDLIEQQFGVAATRVKQTIRSAIPDQKMEALLKIEPNTPCLWVHREYYDSQSRLVELSLSVHPGDLFSYEMELERSIPTSSS</sequence>
<dbReference type="PANTHER" id="PTHR44846">
    <property type="entry name" value="MANNOSYL-D-GLYCERATE TRANSPORT/METABOLISM SYSTEM REPRESSOR MNGR-RELATED"/>
    <property type="match status" value="1"/>
</dbReference>
<dbReference type="GO" id="GO:0003677">
    <property type="term" value="F:DNA binding"/>
    <property type="evidence" value="ECO:0007669"/>
    <property type="project" value="UniProtKB-KW"/>
</dbReference>
<reference evidence="5 6" key="1">
    <citation type="submission" date="2020-07" db="EMBL/GenBank/DDBJ databases">
        <title>Taxonomic revisions and descriptions of new bacterial species based on genomic comparisons in the high-G+C-content subgroup of the family Alcaligenaceae.</title>
        <authorList>
            <person name="Szabo A."/>
            <person name="Felfoldi T."/>
        </authorList>
    </citation>
    <scope>NUCLEOTIDE SEQUENCE [LARGE SCALE GENOMIC DNA]</scope>
    <source>
        <strain evidence="5 6">DSM 25667</strain>
    </source>
</reference>
<dbReference type="InterPro" id="IPR050679">
    <property type="entry name" value="Bact_HTH_transcr_reg"/>
</dbReference>
<evidence type="ECO:0000259" key="4">
    <source>
        <dbReference type="PROSITE" id="PS50949"/>
    </source>
</evidence>
<dbReference type="SUPFAM" id="SSF46785">
    <property type="entry name" value="Winged helix' DNA-binding domain"/>
    <property type="match status" value="1"/>
</dbReference>
<dbReference type="Gene3D" id="3.40.1410.10">
    <property type="entry name" value="Chorismate lyase-like"/>
    <property type="match status" value="1"/>
</dbReference>
<name>A0A853GXB9_9BURK</name>
<dbReference type="InterPro" id="IPR000524">
    <property type="entry name" value="Tscrpt_reg_HTH_GntR"/>
</dbReference>
<accession>A0A853GXB9</accession>
<evidence type="ECO:0000256" key="1">
    <source>
        <dbReference type="ARBA" id="ARBA00023015"/>
    </source>
</evidence>
<proteinExistence type="predicted"/>
<dbReference type="InterPro" id="IPR036388">
    <property type="entry name" value="WH-like_DNA-bd_sf"/>
</dbReference>
<keyword evidence="2" id="KW-0238">DNA-binding</keyword>
<dbReference type="PROSITE" id="PS50949">
    <property type="entry name" value="HTH_GNTR"/>
    <property type="match status" value="1"/>
</dbReference>
<dbReference type="SMART" id="SM00345">
    <property type="entry name" value="HTH_GNTR"/>
    <property type="match status" value="1"/>
</dbReference>
<dbReference type="Pfam" id="PF00392">
    <property type="entry name" value="GntR"/>
    <property type="match status" value="1"/>
</dbReference>
<gene>
    <name evidence="5" type="ORF">H0A62_04115</name>
</gene>
<evidence type="ECO:0000256" key="3">
    <source>
        <dbReference type="ARBA" id="ARBA00023163"/>
    </source>
</evidence>
<keyword evidence="6" id="KW-1185">Reference proteome</keyword>
<dbReference type="RefSeq" id="WP_130037983.1">
    <property type="nucleotide sequence ID" value="NZ_JACCEV010000001.1"/>
</dbReference>
<feature type="domain" description="HTH gntR-type" evidence="4">
    <location>
        <begin position="18"/>
        <end position="86"/>
    </location>
</feature>
<evidence type="ECO:0000256" key="2">
    <source>
        <dbReference type="ARBA" id="ARBA00023125"/>
    </source>
</evidence>
<evidence type="ECO:0000313" key="5">
    <source>
        <dbReference type="EMBL" id="NYT84782.1"/>
    </source>
</evidence>
<dbReference type="SMART" id="SM00866">
    <property type="entry name" value="UTRA"/>
    <property type="match status" value="1"/>
</dbReference>
<dbReference type="GO" id="GO:0003700">
    <property type="term" value="F:DNA-binding transcription factor activity"/>
    <property type="evidence" value="ECO:0007669"/>
    <property type="project" value="InterPro"/>
</dbReference>
<evidence type="ECO:0000313" key="6">
    <source>
        <dbReference type="Proteomes" id="UP000554144"/>
    </source>
</evidence>
<dbReference type="SUPFAM" id="SSF64288">
    <property type="entry name" value="Chorismate lyase-like"/>
    <property type="match status" value="1"/>
</dbReference>
<protein>
    <submittedName>
        <fullName evidence="5">GntR family transcriptional regulator</fullName>
    </submittedName>
</protein>
<dbReference type="Proteomes" id="UP000554144">
    <property type="component" value="Unassembled WGS sequence"/>
</dbReference>
<dbReference type="CDD" id="cd07377">
    <property type="entry name" value="WHTH_GntR"/>
    <property type="match status" value="1"/>
</dbReference>
<keyword evidence="1" id="KW-0805">Transcription regulation</keyword>
<keyword evidence="3" id="KW-0804">Transcription</keyword>
<organism evidence="5 6">
    <name type="scientific">Pollutimonas harenae</name>
    <dbReference type="NCBI Taxonomy" id="657015"/>
    <lineage>
        <taxon>Bacteria</taxon>
        <taxon>Pseudomonadati</taxon>
        <taxon>Pseudomonadota</taxon>
        <taxon>Betaproteobacteria</taxon>
        <taxon>Burkholderiales</taxon>
        <taxon>Alcaligenaceae</taxon>
        <taxon>Pollutimonas</taxon>
    </lineage>
</organism>
<dbReference type="EMBL" id="JACCEV010000001">
    <property type="protein sequence ID" value="NYT84782.1"/>
    <property type="molecule type" value="Genomic_DNA"/>
</dbReference>
<dbReference type="AlphaFoldDB" id="A0A853GXB9"/>
<comment type="caution">
    <text evidence="5">The sequence shown here is derived from an EMBL/GenBank/DDBJ whole genome shotgun (WGS) entry which is preliminary data.</text>
</comment>
<dbReference type="InterPro" id="IPR036390">
    <property type="entry name" value="WH_DNA-bd_sf"/>
</dbReference>
<dbReference type="InterPro" id="IPR011663">
    <property type="entry name" value="UTRA"/>
</dbReference>
<dbReference type="Pfam" id="PF07702">
    <property type="entry name" value="UTRA"/>
    <property type="match status" value="1"/>
</dbReference>
<dbReference type="InterPro" id="IPR028978">
    <property type="entry name" value="Chorismate_lyase_/UTRA_dom_sf"/>
</dbReference>
<dbReference type="OrthoDB" id="7363114at2"/>